<proteinExistence type="predicted"/>
<dbReference type="Gene3D" id="3.40.50.2000">
    <property type="entry name" value="Glycogen Phosphorylase B"/>
    <property type="match status" value="1"/>
</dbReference>
<organism evidence="1 2">
    <name type="scientific">Mucilaginibacter yixingensis</name>
    <dbReference type="NCBI Taxonomy" id="1295612"/>
    <lineage>
        <taxon>Bacteria</taxon>
        <taxon>Pseudomonadati</taxon>
        <taxon>Bacteroidota</taxon>
        <taxon>Sphingobacteriia</taxon>
        <taxon>Sphingobacteriales</taxon>
        <taxon>Sphingobacteriaceae</taxon>
        <taxon>Mucilaginibacter</taxon>
    </lineage>
</organism>
<dbReference type="EMBL" id="QAOQ01000009">
    <property type="protein sequence ID" value="PTQ93169.1"/>
    <property type="molecule type" value="Genomic_DNA"/>
</dbReference>
<dbReference type="SUPFAM" id="SSF53756">
    <property type="entry name" value="UDP-Glycosyltransferase/glycogen phosphorylase"/>
    <property type="match status" value="1"/>
</dbReference>
<comment type="caution">
    <text evidence="1">The sequence shown here is derived from an EMBL/GenBank/DDBJ whole genome shotgun (WGS) entry which is preliminary data.</text>
</comment>
<dbReference type="RefSeq" id="WP_107830976.1">
    <property type="nucleotide sequence ID" value="NZ_CP160205.1"/>
</dbReference>
<dbReference type="OrthoDB" id="9816564at2"/>
<dbReference type="PANTHER" id="PTHR12526:SF630">
    <property type="entry name" value="GLYCOSYLTRANSFERASE"/>
    <property type="match status" value="1"/>
</dbReference>
<evidence type="ECO:0000313" key="1">
    <source>
        <dbReference type="EMBL" id="PTQ93169.1"/>
    </source>
</evidence>
<dbReference type="Pfam" id="PF13692">
    <property type="entry name" value="Glyco_trans_1_4"/>
    <property type="match status" value="1"/>
</dbReference>
<protein>
    <submittedName>
        <fullName evidence="1">Glycosyltransferase involved in cell wall biosynthesis</fullName>
    </submittedName>
</protein>
<gene>
    <name evidence="1" type="ORF">C8P68_10941</name>
</gene>
<dbReference type="AlphaFoldDB" id="A0A2T5J5B8"/>
<accession>A0A2T5J5B8</accession>
<reference evidence="1 2" key="1">
    <citation type="submission" date="2018-04" db="EMBL/GenBank/DDBJ databases">
        <title>Genomic Encyclopedia of Archaeal and Bacterial Type Strains, Phase II (KMG-II): from individual species to whole genera.</title>
        <authorList>
            <person name="Goeker M."/>
        </authorList>
    </citation>
    <scope>NUCLEOTIDE SEQUENCE [LARGE SCALE GENOMIC DNA]</scope>
    <source>
        <strain evidence="1 2">DSM 26809</strain>
    </source>
</reference>
<keyword evidence="1" id="KW-0808">Transferase</keyword>
<dbReference type="Proteomes" id="UP000244168">
    <property type="component" value="Unassembled WGS sequence"/>
</dbReference>
<dbReference type="GO" id="GO:0016740">
    <property type="term" value="F:transferase activity"/>
    <property type="evidence" value="ECO:0007669"/>
    <property type="project" value="UniProtKB-KW"/>
</dbReference>
<evidence type="ECO:0000313" key="2">
    <source>
        <dbReference type="Proteomes" id="UP000244168"/>
    </source>
</evidence>
<keyword evidence="2" id="KW-1185">Reference proteome</keyword>
<dbReference type="PANTHER" id="PTHR12526">
    <property type="entry name" value="GLYCOSYLTRANSFERASE"/>
    <property type="match status" value="1"/>
</dbReference>
<sequence length="409" mass="46209">MIENRNIICFSSTEWGGNYIKPSVEIMKILSTKNKLLFVNSPNTIAELVAHLRGKKKIDLKKALGLKNRIEIAEPLPGAQVYVLTPPIGLTINFLPPGGLYRFFLGFNAWQVRRVAKRAIRQLNMQQDLIHMVAFNPGMGLANARRYDEKSLIYHCYDEVKGGNSWLRKHGIWLEEAFMKLIDGVIVTSKNLYKNKSPLCADCYIVNNAANYDLFSRGFEEQANSKRQVIGYIGSVDDRIDYDIMQHLFTSMPDTKFVFVGRVMTERGLAILKKYPNVFVEGAKTPDELPAYLKTFTLGVIPFIKDTFTNCIYPMKINEYLSAGLPVVSTDFGDMNDFRGTISIVDTKEEFLASTLAQIAADTPKKRHERQKVASGNTWISRAEEMSAAIIDIEKKAAAQKNNRIVETV</sequence>
<name>A0A2T5J5B8_9SPHI</name>